<feature type="region of interest" description="Disordered" evidence="1">
    <location>
        <begin position="323"/>
        <end position="356"/>
    </location>
</feature>
<organism evidence="3 4">
    <name type="scientific">Coemansia thaxteri</name>
    <dbReference type="NCBI Taxonomy" id="2663907"/>
    <lineage>
        <taxon>Eukaryota</taxon>
        <taxon>Fungi</taxon>
        <taxon>Fungi incertae sedis</taxon>
        <taxon>Zoopagomycota</taxon>
        <taxon>Kickxellomycotina</taxon>
        <taxon>Kickxellomycetes</taxon>
        <taxon>Kickxellales</taxon>
        <taxon>Kickxellaceae</taxon>
        <taxon>Coemansia</taxon>
    </lineage>
</organism>
<evidence type="ECO:0000313" key="3">
    <source>
        <dbReference type="EMBL" id="KAJ2000285.1"/>
    </source>
</evidence>
<dbReference type="InterPro" id="IPR011021">
    <property type="entry name" value="Arrestin-like_N"/>
</dbReference>
<dbReference type="InterPro" id="IPR014752">
    <property type="entry name" value="Arrestin-like_C"/>
</dbReference>
<dbReference type="OrthoDB" id="5561254at2759"/>
<comment type="caution">
    <text evidence="3">The sequence shown here is derived from an EMBL/GenBank/DDBJ whole genome shotgun (WGS) entry which is preliminary data.</text>
</comment>
<dbReference type="Proteomes" id="UP001150907">
    <property type="component" value="Unassembled WGS sequence"/>
</dbReference>
<dbReference type="InterPro" id="IPR014756">
    <property type="entry name" value="Ig_E-set"/>
</dbReference>
<dbReference type="SUPFAM" id="SSF81296">
    <property type="entry name" value="E set domains"/>
    <property type="match status" value="1"/>
</dbReference>
<proteinExistence type="predicted"/>
<gene>
    <name evidence="3" type="ORF">H4R26_004683</name>
</gene>
<sequence length="611" mass="64575">MSEPVVFEICFPAHITRAPVCRPGETIAGVVVLKLGAPAMASHMVLRFCGMERVRRTPVAQQGTEKRRQTAMAQTMVLDKEIFRREITLWGDASGARLRAVAGGTAHRFHFSFTMPLVNMPTPRQTADVEISYALSASLFTQEGGELRDVHKASSRCFHFEPVLRQHVGAGDAPCESHVALRDSAGRQLAALHVFHAAAACLPGERVELLVVVPAGKRKIVAAGFAVRENVRCRKSSAPVIDEADVPLLWQYAVDLAPPQEMAFAKLARATVAQDVGVLGRYLFTGAMPAPLAPLAEAAEMNSSCETLGAGAYAPLAGAYAPPAVLSPPPPPPPQRTRPRQPSAAAADDCRSERSSISADSLSIRYSARDSRSLSANLAALGRSMPPAPKCSRPSVTPVALGALLAKGSFRFAKIAFTLPPITDMSPVSSVFLDFEYTVDFSVTMAASFGSSKKTVGKLPLKIVTVRSAAKPPLATGPAPSDAAGSLRDLSPVVESIAGGARFSSRKSSSGAEDCTTRSLRDSLSCLNLPLAAPLSSDDNVNPATSRNGSPVNTLTDLHFVASSGRDVGLSNAPDHLSSDGAYPCLRSFVQNGERVPMPELDIINIGTPTI</sequence>
<accession>A0A9W8BA69</accession>
<protein>
    <recommendedName>
        <fullName evidence="2">Arrestin-like N-terminal domain-containing protein</fullName>
    </recommendedName>
</protein>
<dbReference type="EMBL" id="JANBQF010000555">
    <property type="protein sequence ID" value="KAJ2000285.1"/>
    <property type="molecule type" value="Genomic_DNA"/>
</dbReference>
<evidence type="ECO:0000313" key="4">
    <source>
        <dbReference type="Proteomes" id="UP001150907"/>
    </source>
</evidence>
<dbReference type="AlphaFoldDB" id="A0A9W8BA69"/>
<dbReference type="Gene3D" id="2.60.40.640">
    <property type="match status" value="1"/>
</dbReference>
<evidence type="ECO:0000259" key="2">
    <source>
        <dbReference type="Pfam" id="PF00339"/>
    </source>
</evidence>
<name>A0A9W8BA69_9FUNG</name>
<feature type="compositionally biased region" description="Pro residues" evidence="1">
    <location>
        <begin position="325"/>
        <end position="336"/>
    </location>
</feature>
<evidence type="ECO:0000256" key="1">
    <source>
        <dbReference type="SAM" id="MobiDB-lite"/>
    </source>
</evidence>
<keyword evidence="4" id="KW-1185">Reference proteome</keyword>
<feature type="domain" description="Arrestin-like N-terminal" evidence="2">
    <location>
        <begin position="17"/>
        <end position="158"/>
    </location>
</feature>
<dbReference type="Pfam" id="PF00339">
    <property type="entry name" value="Arrestin_N"/>
    <property type="match status" value="1"/>
</dbReference>
<reference evidence="3" key="1">
    <citation type="submission" date="2022-07" db="EMBL/GenBank/DDBJ databases">
        <title>Phylogenomic reconstructions and comparative analyses of Kickxellomycotina fungi.</title>
        <authorList>
            <person name="Reynolds N.K."/>
            <person name="Stajich J.E."/>
            <person name="Barry K."/>
            <person name="Grigoriev I.V."/>
            <person name="Crous P."/>
            <person name="Smith M.E."/>
        </authorList>
    </citation>
    <scope>NUCLEOTIDE SEQUENCE</scope>
    <source>
        <strain evidence="3">IMI 214461</strain>
    </source>
</reference>